<comment type="subcellular location">
    <subcellularLocation>
        <location evidence="1">Membrane</location>
        <topology evidence="1">Multi-pass membrane protein</topology>
    </subcellularLocation>
</comment>
<dbReference type="AlphaFoldDB" id="A0A2H0XDI3"/>
<feature type="transmembrane region" description="Helical" evidence="5">
    <location>
        <begin position="170"/>
        <end position="189"/>
    </location>
</feature>
<evidence type="ECO:0000256" key="2">
    <source>
        <dbReference type="ARBA" id="ARBA00022692"/>
    </source>
</evidence>
<dbReference type="Proteomes" id="UP000231252">
    <property type="component" value="Unassembled WGS sequence"/>
</dbReference>
<feature type="transmembrane region" description="Helical" evidence="5">
    <location>
        <begin position="41"/>
        <end position="61"/>
    </location>
</feature>
<keyword evidence="2 5" id="KW-0812">Transmembrane</keyword>
<dbReference type="PANTHER" id="PTHR43424">
    <property type="entry name" value="LOCUS PUTATIVE PROTEIN 1-RELATED"/>
    <property type="match status" value="1"/>
</dbReference>
<evidence type="ECO:0000313" key="7">
    <source>
        <dbReference type="Proteomes" id="UP000231252"/>
    </source>
</evidence>
<dbReference type="InterPro" id="IPR052556">
    <property type="entry name" value="PolySynth_Transporter"/>
</dbReference>
<feature type="transmembrane region" description="Helical" evidence="5">
    <location>
        <begin position="12"/>
        <end position="35"/>
    </location>
</feature>
<comment type="caution">
    <text evidence="6">The sequence shown here is derived from an EMBL/GenBank/DDBJ whole genome shotgun (WGS) entry which is preliminary data.</text>
</comment>
<feature type="transmembrane region" description="Helical" evidence="5">
    <location>
        <begin position="351"/>
        <end position="374"/>
    </location>
</feature>
<evidence type="ECO:0000256" key="1">
    <source>
        <dbReference type="ARBA" id="ARBA00004141"/>
    </source>
</evidence>
<reference evidence="7" key="1">
    <citation type="submission" date="2017-09" db="EMBL/GenBank/DDBJ databases">
        <title>Depth-based differentiation of microbial function through sediment-hosted aquifers and enrichment of novel symbionts in the deep terrestrial subsurface.</title>
        <authorList>
            <person name="Probst A.J."/>
            <person name="Ladd B."/>
            <person name="Jarett J.K."/>
            <person name="Geller-Mcgrath D.E."/>
            <person name="Sieber C.M.K."/>
            <person name="Emerson J.B."/>
            <person name="Anantharaman K."/>
            <person name="Thomas B.C."/>
            <person name="Malmstrom R."/>
            <person name="Stieglmeier M."/>
            <person name="Klingl A."/>
            <person name="Woyke T."/>
            <person name="Ryan C.M."/>
            <person name="Banfield J.F."/>
        </authorList>
    </citation>
    <scope>NUCLEOTIDE SEQUENCE [LARGE SCALE GENOMIC DNA]</scope>
</reference>
<name>A0A2H0XDI3_UNCKA</name>
<protein>
    <recommendedName>
        <fullName evidence="8">Polysaccharide biosynthesis protein C-terminal domain-containing protein</fullName>
    </recommendedName>
</protein>
<dbReference type="InterPro" id="IPR002797">
    <property type="entry name" value="Polysacc_synth"/>
</dbReference>
<dbReference type="PANTHER" id="PTHR43424:SF1">
    <property type="entry name" value="LOCUS PUTATIVE PROTEIN 1-RELATED"/>
    <property type="match status" value="1"/>
</dbReference>
<feature type="transmembrane region" description="Helical" evidence="5">
    <location>
        <begin position="380"/>
        <end position="399"/>
    </location>
</feature>
<dbReference type="PROSITE" id="PS51257">
    <property type="entry name" value="PROKAR_LIPOPROTEIN"/>
    <property type="match status" value="1"/>
</dbReference>
<feature type="transmembrane region" description="Helical" evidence="5">
    <location>
        <begin position="82"/>
        <end position="103"/>
    </location>
</feature>
<dbReference type="GO" id="GO:0016020">
    <property type="term" value="C:membrane"/>
    <property type="evidence" value="ECO:0007669"/>
    <property type="project" value="UniProtKB-SubCell"/>
</dbReference>
<keyword evidence="4 5" id="KW-0472">Membrane</keyword>
<evidence type="ECO:0000256" key="5">
    <source>
        <dbReference type="SAM" id="Phobius"/>
    </source>
</evidence>
<feature type="transmembrane region" description="Helical" evidence="5">
    <location>
        <begin position="109"/>
        <end position="131"/>
    </location>
</feature>
<feature type="transmembrane region" description="Helical" evidence="5">
    <location>
        <begin position="143"/>
        <end position="164"/>
    </location>
</feature>
<evidence type="ECO:0000256" key="3">
    <source>
        <dbReference type="ARBA" id="ARBA00022989"/>
    </source>
</evidence>
<feature type="transmembrane region" description="Helical" evidence="5">
    <location>
        <begin position="318"/>
        <end position="339"/>
    </location>
</feature>
<keyword evidence="3 5" id="KW-1133">Transmembrane helix</keyword>
<accession>A0A2H0XDI3</accession>
<feature type="transmembrane region" description="Helical" evidence="5">
    <location>
        <begin position="246"/>
        <end position="268"/>
    </location>
</feature>
<evidence type="ECO:0008006" key="8">
    <source>
        <dbReference type="Google" id="ProtNLM"/>
    </source>
</evidence>
<dbReference type="Pfam" id="PF01943">
    <property type="entry name" value="Polysacc_synt"/>
    <property type="match status" value="1"/>
</dbReference>
<proteinExistence type="predicted"/>
<evidence type="ECO:0000256" key="4">
    <source>
        <dbReference type="ARBA" id="ARBA00023136"/>
    </source>
</evidence>
<sequence>MRYLGVVKKVSLVSAGNIVNAGFGLVFLTACARVLTPADFGKYALLTTLLVFMSKVVDFGSNSVFVAQSLKTPDRDLLIKRFYLLKLVLFTVAVVLSTVLLYLLGFSSFSVIGIFVVGLIFYSVNVTLFAIYQASEMFTHAVLLNTVPAMVKAFLGVLMLFHLFTPSILGVYGIFALSMGLCAVLYFYVPREFKVASWINGSPQGFLPILKASFPAGISQLISQGWSAISNTMVKFSKGFTDVGVFYLADKVANVFSLISLSIFTVILPQNARRKKENLPHDLKETGVLAMLVMILAVGFVSVSGVFVPAIFGNKYAGSLLILDILVISAAISAVHAFMENYFYVHDSTKTIMYISLVKLSVFVLASLILLPMLSLKGLALSQLISSIVGLALVSFLTVRSRVRL</sequence>
<gene>
    <name evidence="6" type="ORF">COT50_03280</name>
</gene>
<evidence type="ECO:0000313" key="6">
    <source>
        <dbReference type="EMBL" id="PIS22188.1"/>
    </source>
</evidence>
<dbReference type="EMBL" id="PEYU01000073">
    <property type="protein sequence ID" value="PIS22188.1"/>
    <property type="molecule type" value="Genomic_DNA"/>
</dbReference>
<feature type="transmembrane region" description="Helical" evidence="5">
    <location>
        <begin position="288"/>
        <end position="312"/>
    </location>
</feature>
<organism evidence="6 7">
    <name type="scientific">candidate division WWE3 bacterium CG08_land_8_20_14_0_20_41_10</name>
    <dbReference type="NCBI Taxonomy" id="1975085"/>
    <lineage>
        <taxon>Bacteria</taxon>
        <taxon>Katanobacteria</taxon>
    </lineage>
</organism>